<keyword evidence="8" id="KW-0299">Galactose metabolism</keyword>
<evidence type="ECO:0000256" key="8">
    <source>
        <dbReference type="ARBA" id="ARBA00023144"/>
    </source>
</evidence>
<evidence type="ECO:0000256" key="11">
    <source>
        <dbReference type="RuleBase" id="RU366046"/>
    </source>
</evidence>
<evidence type="ECO:0000256" key="3">
    <source>
        <dbReference type="ARBA" id="ARBA00004947"/>
    </source>
</evidence>
<evidence type="ECO:0000256" key="5">
    <source>
        <dbReference type="ARBA" id="ARBA00013189"/>
    </source>
</evidence>
<evidence type="ECO:0000256" key="7">
    <source>
        <dbReference type="ARBA" id="ARBA00023027"/>
    </source>
</evidence>
<dbReference type="GO" id="GO:0003978">
    <property type="term" value="F:UDP-glucose 4-epimerase activity"/>
    <property type="evidence" value="ECO:0007669"/>
    <property type="project" value="UniProtKB-UniRule"/>
</dbReference>
<evidence type="ECO:0000259" key="12">
    <source>
        <dbReference type="Pfam" id="PF01370"/>
    </source>
</evidence>
<dbReference type="UniPathway" id="UPA00214"/>
<comment type="cofactor">
    <cofactor evidence="2 11">
        <name>NAD(+)</name>
        <dbReference type="ChEBI" id="CHEBI:57540"/>
    </cofactor>
</comment>
<comment type="catalytic activity">
    <reaction evidence="1 11">
        <text>UDP-alpha-D-glucose = UDP-alpha-D-galactose</text>
        <dbReference type="Rhea" id="RHEA:22168"/>
        <dbReference type="ChEBI" id="CHEBI:58885"/>
        <dbReference type="ChEBI" id="CHEBI:66914"/>
        <dbReference type="EC" id="5.1.3.2"/>
    </reaction>
</comment>
<sequence>MSLLVLGGAGYIGSHMVKRLLDEKEDVVVIDNLSKGHMKAVDARAVFIEGDIRNKSLLRNVFEKYEIEAVFHFCAYMQIPESLAKPNDYFDNNVYGLIALIDVMKDYKISKLIFSSSAAVYGIPESSPISEETSKNPINPYGLTKLMMEQMMKWDGEAYGINWLAFRYFNVAGAQIDCSIGEDHRPESHLIPIILEAASGKRDYVAMCGNDYATRDGYNIRDYVHVVDLVDAHYLGLKYLRNGGKSDVFNIGSKHGYSVKEIVHAVKEQTGINFKVIDAPRRGGDPDELVANSEKIRRILGWNPRYSDINTMIQSAWNWAKSHPNGFEE</sequence>
<name>A0A0R2FQN4_9LACO</name>
<comment type="similarity">
    <text evidence="4 11">Belongs to the NAD(P)-dependent epimerase/dehydratase family.</text>
</comment>
<dbReference type="Pfam" id="PF01370">
    <property type="entry name" value="Epimerase"/>
    <property type="match status" value="1"/>
</dbReference>
<proteinExistence type="inferred from homology"/>
<dbReference type="InterPro" id="IPR001509">
    <property type="entry name" value="Epimerase_deHydtase"/>
</dbReference>
<keyword evidence="10 11" id="KW-0119">Carbohydrate metabolism</keyword>
<accession>A0A0R2FQN4</accession>
<comment type="subunit">
    <text evidence="11">Homodimer.</text>
</comment>
<gene>
    <name evidence="13" type="ORF">IV36_GL001243</name>
</gene>
<dbReference type="AlphaFoldDB" id="A0A0R2FQN4"/>
<dbReference type="RefSeq" id="WP_056992180.1">
    <property type="nucleotide sequence ID" value="NZ_JATAAJ010000003.1"/>
</dbReference>
<dbReference type="NCBIfam" id="TIGR01179">
    <property type="entry name" value="galE"/>
    <property type="match status" value="1"/>
</dbReference>
<dbReference type="STRING" id="1618.IV36_GL001243"/>
<evidence type="ECO:0000313" key="14">
    <source>
        <dbReference type="Proteomes" id="UP000051727"/>
    </source>
</evidence>
<dbReference type="OrthoDB" id="9811743at2"/>
<comment type="pathway">
    <text evidence="3 11">Carbohydrate metabolism; galactose metabolism.</text>
</comment>
<dbReference type="EMBL" id="JQAR01000029">
    <property type="protein sequence ID" value="KRN26989.1"/>
    <property type="molecule type" value="Genomic_DNA"/>
</dbReference>
<protein>
    <recommendedName>
        <fullName evidence="6 11">UDP-glucose 4-epimerase</fullName>
        <ecNumber evidence="5 11">5.1.3.2</ecNumber>
    </recommendedName>
</protein>
<evidence type="ECO:0000313" key="13">
    <source>
        <dbReference type="EMBL" id="KRN26989.1"/>
    </source>
</evidence>
<evidence type="ECO:0000256" key="10">
    <source>
        <dbReference type="ARBA" id="ARBA00023277"/>
    </source>
</evidence>
<organism evidence="13 14">
    <name type="scientific">Liquorilactobacillus mali</name>
    <dbReference type="NCBI Taxonomy" id="1618"/>
    <lineage>
        <taxon>Bacteria</taxon>
        <taxon>Bacillati</taxon>
        <taxon>Bacillota</taxon>
        <taxon>Bacilli</taxon>
        <taxon>Lactobacillales</taxon>
        <taxon>Lactobacillaceae</taxon>
        <taxon>Liquorilactobacillus</taxon>
    </lineage>
</organism>
<dbReference type="PATRIC" id="fig|1618.3.peg.1257"/>
<dbReference type="Gene3D" id="3.90.25.10">
    <property type="entry name" value="UDP-galactose 4-epimerase, domain 1"/>
    <property type="match status" value="1"/>
</dbReference>
<evidence type="ECO:0000256" key="6">
    <source>
        <dbReference type="ARBA" id="ARBA00018569"/>
    </source>
</evidence>
<dbReference type="GO" id="GO:0033499">
    <property type="term" value="P:galactose catabolic process via UDP-galactose, Leloir pathway"/>
    <property type="evidence" value="ECO:0007669"/>
    <property type="project" value="TreeGrafter"/>
</dbReference>
<dbReference type="Proteomes" id="UP000051727">
    <property type="component" value="Unassembled WGS sequence"/>
</dbReference>
<dbReference type="PANTHER" id="PTHR43725:SF53">
    <property type="entry name" value="UDP-ARABINOSE 4-EPIMERASE 1"/>
    <property type="match status" value="1"/>
</dbReference>
<evidence type="ECO:0000256" key="4">
    <source>
        <dbReference type="ARBA" id="ARBA00007637"/>
    </source>
</evidence>
<evidence type="ECO:0000256" key="1">
    <source>
        <dbReference type="ARBA" id="ARBA00000083"/>
    </source>
</evidence>
<feature type="domain" description="NAD-dependent epimerase/dehydratase" evidence="12">
    <location>
        <begin position="4"/>
        <end position="252"/>
    </location>
</feature>
<evidence type="ECO:0000256" key="9">
    <source>
        <dbReference type="ARBA" id="ARBA00023235"/>
    </source>
</evidence>
<dbReference type="SUPFAM" id="SSF51735">
    <property type="entry name" value="NAD(P)-binding Rossmann-fold domains"/>
    <property type="match status" value="1"/>
</dbReference>
<dbReference type="InterPro" id="IPR005886">
    <property type="entry name" value="UDP_G4E"/>
</dbReference>
<dbReference type="CDD" id="cd05247">
    <property type="entry name" value="UDP_G4E_1_SDR_e"/>
    <property type="match status" value="1"/>
</dbReference>
<dbReference type="Gene3D" id="3.40.50.720">
    <property type="entry name" value="NAD(P)-binding Rossmann-like Domain"/>
    <property type="match status" value="1"/>
</dbReference>
<keyword evidence="9 11" id="KW-0413">Isomerase</keyword>
<keyword evidence="7 11" id="KW-0520">NAD</keyword>
<evidence type="ECO:0000256" key="2">
    <source>
        <dbReference type="ARBA" id="ARBA00001911"/>
    </source>
</evidence>
<dbReference type="EC" id="5.1.3.2" evidence="5 11"/>
<comment type="caution">
    <text evidence="13">The sequence shown here is derived from an EMBL/GenBank/DDBJ whole genome shotgun (WGS) entry which is preliminary data.</text>
</comment>
<dbReference type="PANTHER" id="PTHR43725">
    <property type="entry name" value="UDP-GLUCOSE 4-EPIMERASE"/>
    <property type="match status" value="1"/>
</dbReference>
<reference evidence="13 14" key="1">
    <citation type="journal article" date="2015" name="Genome Announc.">
        <title>Expanding the biotechnology potential of lactobacilli through comparative genomics of 213 strains and associated genera.</title>
        <authorList>
            <person name="Sun Z."/>
            <person name="Harris H.M."/>
            <person name="McCann A."/>
            <person name="Guo C."/>
            <person name="Argimon S."/>
            <person name="Zhang W."/>
            <person name="Yang X."/>
            <person name="Jeffery I.B."/>
            <person name="Cooney J.C."/>
            <person name="Kagawa T.F."/>
            <person name="Liu W."/>
            <person name="Song Y."/>
            <person name="Salvetti E."/>
            <person name="Wrobel A."/>
            <person name="Rasinkangas P."/>
            <person name="Parkhill J."/>
            <person name="Rea M.C."/>
            <person name="O'Sullivan O."/>
            <person name="Ritari J."/>
            <person name="Douillard F.P."/>
            <person name="Paul Ross R."/>
            <person name="Yang R."/>
            <person name="Briner A.E."/>
            <person name="Felis G.E."/>
            <person name="de Vos W.M."/>
            <person name="Barrangou R."/>
            <person name="Klaenhammer T.R."/>
            <person name="Caufield P.W."/>
            <person name="Cui Y."/>
            <person name="Zhang H."/>
            <person name="O'Toole P.W."/>
        </authorList>
    </citation>
    <scope>NUCLEOTIDE SEQUENCE [LARGE SCALE GENOMIC DNA]</scope>
    <source>
        <strain evidence="13 14">ATCC 27304</strain>
    </source>
</reference>
<dbReference type="InterPro" id="IPR036291">
    <property type="entry name" value="NAD(P)-bd_dom_sf"/>
</dbReference>